<protein>
    <submittedName>
        <fullName evidence="2">Uncharacterized protein</fullName>
    </submittedName>
</protein>
<accession>A0AAD8Y3P7</accession>
<sequence length="227" mass="25156">MKRLLCPDLLLCWLLLFVERVDSFCPSSAISKPPALRRVAQSPTGLLVTPPQDSSPIKFSTTKLYSSTAFSLSSSDIENDAQSTRSKLRQITGFSLTAFRATVRGITGISLSGVISNTIRRILGILRPGFRWILQPLLIVYYVPILIVRYYVIGPSQQYVEDSRKGHEKLVDGWRKAVEAAEKAHADGYWPVHLNDDGNIIAQLPPDPADVFDVTDGIERSVAENLS</sequence>
<proteinExistence type="predicted"/>
<gene>
    <name evidence="2" type="ORF">QTG54_010390</name>
</gene>
<evidence type="ECO:0000313" key="2">
    <source>
        <dbReference type="EMBL" id="KAK1739074.1"/>
    </source>
</evidence>
<keyword evidence="3" id="KW-1185">Reference proteome</keyword>
<dbReference type="Proteomes" id="UP001224775">
    <property type="component" value="Unassembled WGS sequence"/>
</dbReference>
<evidence type="ECO:0000256" key="1">
    <source>
        <dbReference type="SAM" id="SignalP"/>
    </source>
</evidence>
<comment type="caution">
    <text evidence="2">The sequence shown here is derived from an EMBL/GenBank/DDBJ whole genome shotgun (WGS) entry which is preliminary data.</text>
</comment>
<organism evidence="2 3">
    <name type="scientific">Skeletonema marinoi</name>
    <dbReference type="NCBI Taxonomy" id="267567"/>
    <lineage>
        <taxon>Eukaryota</taxon>
        <taxon>Sar</taxon>
        <taxon>Stramenopiles</taxon>
        <taxon>Ochrophyta</taxon>
        <taxon>Bacillariophyta</taxon>
        <taxon>Coscinodiscophyceae</taxon>
        <taxon>Thalassiosirophycidae</taxon>
        <taxon>Thalassiosirales</taxon>
        <taxon>Skeletonemataceae</taxon>
        <taxon>Skeletonema</taxon>
        <taxon>Skeletonema marinoi-dohrnii complex</taxon>
    </lineage>
</organism>
<reference evidence="2" key="1">
    <citation type="submission" date="2023-06" db="EMBL/GenBank/DDBJ databases">
        <title>Survivors Of The Sea: Transcriptome response of Skeletonema marinoi to long-term dormancy.</title>
        <authorList>
            <person name="Pinder M.I.M."/>
            <person name="Kourtchenko O."/>
            <person name="Robertson E.K."/>
            <person name="Larsson T."/>
            <person name="Maumus F."/>
            <person name="Osuna-Cruz C.M."/>
            <person name="Vancaester E."/>
            <person name="Stenow R."/>
            <person name="Vandepoele K."/>
            <person name="Ploug H."/>
            <person name="Bruchert V."/>
            <person name="Godhe A."/>
            <person name="Topel M."/>
        </authorList>
    </citation>
    <scope>NUCLEOTIDE SEQUENCE</scope>
    <source>
        <strain evidence="2">R05AC</strain>
    </source>
</reference>
<keyword evidence="1" id="KW-0732">Signal</keyword>
<dbReference type="EMBL" id="JATAAI010000019">
    <property type="protein sequence ID" value="KAK1739074.1"/>
    <property type="molecule type" value="Genomic_DNA"/>
</dbReference>
<feature type="signal peptide" evidence="1">
    <location>
        <begin position="1"/>
        <end position="23"/>
    </location>
</feature>
<name>A0AAD8Y3P7_9STRA</name>
<feature type="chain" id="PRO_5041996988" evidence="1">
    <location>
        <begin position="24"/>
        <end position="227"/>
    </location>
</feature>
<dbReference type="AlphaFoldDB" id="A0AAD8Y3P7"/>
<evidence type="ECO:0000313" key="3">
    <source>
        <dbReference type="Proteomes" id="UP001224775"/>
    </source>
</evidence>